<dbReference type="Proteomes" id="UP000053235">
    <property type="component" value="Unassembled WGS sequence"/>
</dbReference>
<organism evidence="1 2">
    <name type="scientific">Roseibium alexandrii</name>
    <dbReference type="NCBI Taxonomy" id="388408"/>
    <lineage>
        <taxon>Bacteria</taxon>
        <taxon>Pseudomonadati</taxon>
        <taxon>Pseudomonadota</taxon>
        <taxon>Alphaproteobacteria</taxon>
        <taxon>Hyphomicrobiales</taxon>
        <taxon>Stappiaceae</taxon>
        <taxon>Roseibium</taxon>
    </lineage>
</organism>
<accession>A0A0M7AM37</accession>
<keyword evidence="2" id="KW-1185">Reference proteome</keyword>
<name>A0A0M7AM37_9HYPH</name>
<gene>
    <name evidence="1" type="ORF">LAX5112_04264</name>
</gene>
<sequence length="81" mass="8872">MLCSIAVSVNNDNDHDVIHHANRNLACFAIIKAIVDARDAKTIEDLCSVNKVDTMLLDVLLSLVVIPTELHKSSLCNESDL</sequence>
<proteinExistence type="predicted"/>
<evidence type="ECO:0000313" key="2">
    <source>
        <dbReference type="Proteomes" id="UP000053235"/>
    </source>
</evidence>
<reference evidence="2" key="1">
    <citation type="submission" date="2015-07" db="EMBL/GenBank/DDBJ databases">
        <authorList>
            <person name="Rodrigo-Torres Lidia"/>
            <person name="Arahal R.David."/>
        </authorList>
    </citation>
    <scope>NUCLEOTIDE SEQUENCE [LARGE SCALE GENOMIC DNA]</scope>
    <source>
        <strain evidence="2">CECT 5112</strain>
    </source>
</reference>
<evidence type="ECO:0000313" key="1">
    <source>
        <dbReference type="EMBL" id="CTQ75502.1"/>
    </source>
</evidence>
<dbReference type="EMBL" id="CXWD01000021">
    <property type="protein sequence ID" value="CTQ75502.1"/>
    <property type="molecule type" value="Genomic_DNA"/>
</dbReference>
<protein>
    <submittedName>
        <fullName evidence="1">Uncharacterized protein</fullName>
    </submittedName>
</protein>
<dbReference type="RefSeq" id="WP_055673494.1">
    <property type="nucleotide sequence ID" value="NZ_CXWD01000021.1"/>
</dbReference>
<dbReference type="AlphaFoldDB" id="A0A0M7AM37"/>